<dbReference type="Proteomes" id="UP000606786">
    <property type="component" value="Unassembled WGS sequence"/>
</dbReference>
<dbReference type="InterPro" id="IPR028009">
    <property type="entry name" value="ESCO_Acetyltransf_dom"/>
</dbReference>
<dbReference type="AlphaFoldDB" id="A0A811UX22"/>
<evidence type="ECO:0000256" key="8">
    <source>
        <dbReference type="ARBA" id="ARBA00023306"/>
    </source>
</evidence>
<keyword evidence="9" id="KW-0012">Acyltransferase</keyword>
<dbReference type="EMBL" id="CAJHJT010000034">
    <property type="protein sequence ID" value="CAD7003201.1"/>
    <property type="molecule type" value="Genomic_DNA"/>
</dbReference>
<keyword evidence="5" id="KW-0863">Zinc-finger</keyword>
<dbReference type="GO" id="GO:0008270">
    <property type="term" value="F:zinc ion binding"/>
    <property type="evidence" value="ECO:0007669"/>
    <property type="project" value="UniProtKB-KW"/>
</dbReference>
<evidence type="ECO:0000256" key="6">
    <source>
        <dbReference type="ARBA" id="ARBA00022833"/>
    </source>
</evidence>
<evidence type="ECO:0000259" key="11">
    <source>
        <dbReference type="Pfam" id="PF13878"/>
    </source>
</evidence>
<feature type="region of interest" description="Disordered" evidence="10">
    <location>
        <begin position="146"/>
        <end position="174"/>
    </location>
</feature>
<dbReference type="Gene3D" id="3.40.630.30">
    <property type="match status" value="1"/>
</dbReference>
<dbReference type="SUPFAM" id="SSF55729">
    <property type="entry name" value="Acyl-CoA N-acyltransferases (Nat)"/>
    <property type="match status" value="1"/>
</dbReference>
<comment type="subcellular location">
    <subcellularLocation>
        <location evidence="1">Nucleus</location>
    </subcellularLocation>
</comment>
<comment type="similarity">
    <text evidence="2">Belongs to the acetyltransferase family. ECO subfamily.</text>
</comment>
<evidence type="ECO:0000256" key="4">
    <source>
        <dbReference type="ARBA" id="ARBA00022723"/>
    </source>
</evidence>
<feature type="compositionally biased region" description="Basic and acidic residues" evidence="10">
    <location>
        <begin position="158"/>
        <end position="174"/>
    </location>
</feature>
<evidence type="ECO:0000256" key="2">
    <source>
        <dbReference type="ARBA" id="ARBA00005816"/>
    </source>
</evidence>
<reference evidence="13" key="1">
    <citation type="submission" date="2020-11" db="EMBL/GenBank/DDBJ databases">
        <authorList>
            <person name="Whitehead M."/>
        </authorList>
    </citation>
    <scope>NUCLEOTIDE SEQUENCE</scope>
    <source>
        <strain evidence="13">EGII</strain>
    </source>
</reference>
<evidence type="ECO:0000313" key="14">
    <source>
        <dbReference type="Proteomes" id="UP000606786"/>
    </source>
</evidence>
<evidence type="ECO:0000259" key="12">
    <source>
        <dbReference type="Pfam" id="PF13880"/>
    </source>
</evidence>
<evidence type="ECO:0000256" key="7">
    <source>
        <dbReference type="ARBA" id="ARBA00023242"/>
    </source>
</evidence>
<sequence length="937" mass="107739">METPKSGRRVRITRNPTPRLSARKKSLFFDDDNKLAGNDVLDGIKPLETTTEIKETNCVTTRSRRNIECLLDSKCQPDNIGFVNDTPMGKIRTPLRRSPRTNVRNQSPVCLSKMPIGKENTPNADAEDYAGEHLQTLFNTSMRITSNKNQNGTINTTDRSETLKRYHEKESSVDLSPERKTFKFSPTDEILETISTKKFYSASRPACVTEFGSCLKSPPIVNKMHTRNRARRDPRKNNINKGVKHKIRRPARNKFSGNNYRSTFSSVDVDLILKNVRNEKLKSLIVSKREQRQNIEKIHNIFRSCKNPIEMARPLTSLSGIDDSNNNTYEYTLSTCKNDLSSQMTDEADTDFSDIDSNLEEIDGLSNVEEIIPLISHEPSVIEAAIIESEIDKPTTTTPIKRKFFKSGRTSQTPKEVRITDNIKASICNGKLSLIQEEKKLRKKPKRRPSTTYDISDEQATVEAILKNLDDTSYGDIDENFESHVINQSVSKESSKQTQPVEANQIHINNEYAHFRNRLPYNTNDTAVIEQQHLLLDFLINNNMCTEENFTIFIADPDNHKDEAARIVDQVFVLVNEQDYFWQRIPVNTTDPEIEAQQRRMLEFLIENNICTEDNFDIFIANYNQRYKEADEILKTIRNQEKENVSSNDLQENELNGSDVKDVVEETIDPTPQYIEENAFPLLPLNDKSEDKFFPIFNTAKWKPLEQKSNRNIPRTWNFGLGNNQYQIDAGQKKFGAYQCKQCGLVYSIHEPEEELLHRDYHASLHLLRFKGWIDEDLVAIFPEWGADGRILRITESSHNRRHERLADILKIVDKELGFSSYVIPPTFVAYLAVRKYQIVGLCLVVPLEKAKKYIRVDGVDCCTLEEYPAKCGISRIWVSPLHRRLHIATKLINAVQQNTIFGEEITLDMIAFSAPTENGRMFAQKVTNLENFLVYE</sequence>
<dbReference type="GO" id="GO:0061733">
    <property type="term" value="F:protein-lysine-acetyltransferase activity"/>
    <property type="evidence" value="ECO:0007669"/>
    <property type="project" value="TreeGrafter"/>
</dbReference>
<organism evidence="13 14">
    <name type="scientific">Ceratitis capitata</name>
    <name type="common">Mediterranean fruit fly</name>
    <name type="synonym">Tephritis capitata</name>
    <dbReference type="NCBI Taxonomy" id="7213"/>
    <lineage>
        <taxon>Eukaryota</taxon>
        <taxon>Metazoa</taxon>
        <taxon>Ecdysozoa</taxon>
        <taxon>Arthropoda</taxon>
        <taxon>Hexapoda</taxon>
        <taxon>Insecta</taxon>
        <taxon>Pterygota</taxon>
        <taxon>Neoptera</taxon>
        <taxon>Endopterygota</taxon>
        <taxon>Diptera</taxon>
        <taxon>Brachycera</taxon>
        <taxon>Muscomorpha</taxon>
        <taxon>Tephritoidea</taxon>
        <taxon>Tephritidae</taxon>
        <taxon>Ceratitis</taxon>
        <taxon>Ceratitis</taxon>
    </lineage>
</organism>
<dbReference type="OrthoDB" id="428854at2759"/>
<evidence type="ECO:0000256" key="3">
    <source>
        <dbReference type="ARBA" id="ARBA00022679"/>
    </source>
</evidence>
<keyword evidence="7" id="KW-0539">Nucleus</keyword>
<evidence type="ECO:0000256" key="9">
    <source>
        <dbReference type="ARBA" id="ARBA00023315"/>
    </source>
</evidence>
<comment type="caution">
    <text evidence="13">The sequence shown here is derived from an EMBL/GenBank/DDBJ whole genome shotgun (WGS) entry which is preliminary data.</text>
</comment>
<keyword evidence="6" id="KW-0862">Zinc</keyword>
<dbReference type="Pfam" id="PF13880">
    <property type="entry name" value="Acetyltransf_13"/>
    <property type="match status" value="1"/>
</dbReference>
<feature type="domain" description="N-acetyltransferase ESCO zinc-finger" evidence="11">
    <location>
        <begin position="725"/>
        <end position="763"/>
    </location>
</feature>
<dbReference type="InterPro" id="IPR016181">
    <property type="entry name" value="Acyl_CoA_acyltransferase"/>
</dbReference>
<keyword evidence="4" id="KW-0479">Metal-binding</keyword>
<keyword evidence="8" id="KW-0131">Cell cycle</keyword>
<feature type="compositionally biased region" description="Polar residues" evidence="10">
    <location>
        <begin position="146"/>
        <end position="157"/>
    </location>
</feature>
<dbReference type="CDD" id="cd04301">
    <property type="entry name" value="NAT_SF"/>
    <property type="match status" value="1"/>
</dbReference>
<feature type="region of interest" description="Disordered" evidence="10">
    <location>
        <begin position="86"/>
        <end position="105"/>
    </location>
</feature>
<evidence type="ECO:0000256" key="5">
    <source>
        <dbReference type="ARBA" id="ARBA00022771"/>
    </source>
</evidence>
<gene>
    <name evidence="13" type="ORF">CCAP1982_LOCUS11662</name>
</gene>
<dbReference type="PANTHER" id="PTHR45884">
    <property type="entry name" value="N-ACETYLTRANSFERASE ECO"/>
    <property type="match status" value="1"/>
</dbReference>
<evidence type="ECO:0000313" key="13">
    <source>
        <dbReference type="EMBL" id="CAD7003201.1"/>
    </source>
</evidence>
<dbReference type="GO" id="GO:0005634">
    <property type="term" value="C:nucleus"/>
    <property type="evidence" value="ECO:0007669"/>
    <property type="project" value="UniProtKB-SubCell"/>
</dbReference>
<dbReference type="InterPro" id="IPR028005">
    <property type="entry name" value="AcTrfase_ESCO_Znf_dom"/>
</dbReference>
<dbReference type="Pfam" id="PF13878">
    <property type="entry name" value="zf-C2H2_3"/>
    <property type="match status" value="1"/>
</dbReference>
<dbReference type="PANTHER" id="PTHR45884:SF2">
    <property type="entry name" value="N-ACETYLTRANSFERASE ECO"/>
    <property type="match status" value="1"/>
</dbReference>
<name>A0A811UX22_CERCA</name>
<dbReference type="GO" id="GO:0007064">
    <property type="term" value="P:mitotic sister chromatid cohesion"/>
    <property type="evidence" value="ECO:0007669"/>
    <property type="project" value="TreeGrafter"/>
</dbReference>
<dbReference type="GO" id="GO:0000785">
    <property type="term" value="C:chromatin"/>
    <property type="evidence" value="ECO:0007669"/>
    <property type="project" value="TreeGrafter"/>
</dbReference>
<evidence type="ECO:0000256" key="10">
    <source>
        <dbReference type="SAM" id="MobiDB-lite"/>
    </source>
</evidence>
<evidence type="ECO:0000256" key="1">
    <source>
        <dbReference type="ARBA" id="ARBA00004123"/>
    </source>
</evidence>
<accession>A0A811UX22</accession>
<feature type="domain" description="N-acetyltransferase ESCO acetyl-transferase" evidence="12">
    <location>
        <begin position="868"/>
        <end position="936"/>
    </location>
</feature>
<proteinExistence type="inferred from homology"/>
<keyword evidence="3" id="KW-0808">Transferase</keyword>
<keyword evidence="14" id="KW-1185">Reference proteome</keyword>
<protein>
    <submittedName>
        <fullName evidence="13">(Mediterranean fruit fly) hypothetical protein</fullName>
    </submittedName>
</protein>